<dbReference type="Proteomes" id="UP000275408">
    <property type="component" value="Unassembled WGS sequence"/>
</dbReference>
<evidence type="ECO:0000256" key="2">
    <source>
        <dbReference type="ARBA" id="ARBA00023157"/>
    </source>
</evidence>
<dbReference type="EMBL" id="RCHS01003940">
    <property type="protein sequence ID" value="RMX38813.1"/>
    <property type="molecule type" value="Genomic_DNA"/>
</dbReference>
<dbReference type="AlphaFoldDB" id="A0A3M6TBR7"/>
<keyword evidence="1" id="KW-0732">Signal</keyword>
<sequence length="241" mass="26697">MASSVTDAFPIRVGIIVRETRHENKCWSCFSSDSWKNCDRVHSAMNCPSGYDRCGKAYVEREGTGIHITGYNRGCTNAKECNPVTNTVCYTDDGSTKVTKCDIYSAMAPCAMEPNCQWSAPYCFWHAFFAPSIVPDMIHFRNALQCRSCFALNSWENCDNVQFTMTCPPGYDRCGKGYVEREGTGIHIEGYSRGCMNATQCNPATNTACNLDDGSTKVTKCDIYCCHGSLCNGTKLPMLIT</sequence>
<evidence type="ECO:0000256" key="1">
    <source>
        <dbReference type="ARBA" id="ARBA00022729"/>
    </source>
</evidence>
<evidence type="ECO:0000313" key="5">
    <source>
        <dbReference type="Proteomes" id="UP000275408"/>
    </source>
</evidence>
<evidence type="ECO:0000313" key="4">
    <source>
        <dbReference type="EMBL" id="RMX38813.1"/>
    </source>
</evidence>
<keyword evidence="5" id="KW-1185">Reference proteome</keyword>
<dbReference type="InterPro" id="IPR045860">
    <property type="entry name" value="Snake_toxin-like_sf"/>
</dbReference>
<feature type="domain" description="UPAR/Ly6" evidence="3">
    <location>
        <begin position="25"/>
        <end position="87"/>
    </location>
</feature>
<comment type="caution">
    <text evidence="4">The sequence shown here is derived from an EMBL/GenBank/DDBJ whole genome shotgun (WGS) entry which is preliminary data.</text>
</comment>
<protein>
    <recommendedName>
        <fullName evidence="3">UPAR/Ly6 domain-containing protein</fullName>
    </recommendedName>
</protein>
<dbReference type="CDD" id="cd00117">
    <property type="entry name" value="TFP"/>
    <property type="match status" value="2"/>
</dbReference>
<dbReference type="Gene3D" id="2.10.60.10">
    <property type="entry name" value="CD59"/>
    <property type="match status" value="1"/>
</dbReference>
<reference evidence="4 5" key="1">
    <citation type="journal article" date="2018" name="Sci. Rep.">
        <title>Comparative analysis of the Pocillopora damicornis genome highlights role of immune system in coral evolution.</title>
        <authorList>
            <person name="Cunning R."/>
            <person name="Bay R.A."/>
            <person name="Gillette P."/>
            <person name="Baker A.C."/>
            <person name="Traylor-Knowles N."/>
        </authorList>
    </citation>
    <scope>NUCLEOTIDE SEQUENCE [LARGE SCALE GENOMIC DNA]</scope>
    <source>
        <strain evidence="4">RSMAS</strain>
        <tissue evidence="4">Whole animal</tissue>
    </source>
</reference>
<dbReference type="InterPro" id="IPR016054">
    <property type="entry name" value="LY6_UPA_recep-like"/>
</dbReference>
<name>A0A3M6TBR7_POCDA</name>
<keyword evidence="2" id="KW-1015">Disulfide bond</keyword>
<dbReference type="Pfam" id="PF00021">
    <property type="entry name" value="UPAR_LY6"/>
    <property type="match status" value="2"/>
</dbReference>
<gene>
    <name evidence="4" type="ORF">pdam_00016770</name>
</gene>
<organism evidence="4 5">
    <name type="scientific">Pocillopora damicornis</name>
    <name type="common">Cauliflower coral</name>
    <name type="synonym">Millepora damicornis</name>
    <dbReference type="NCBI Taxonomy" id="46731"/>
    <lineage>
        <taxon>Eukaryota</taxon>
        <taxon>Metazoa</taxon>
        <taxon>Cnidaria</taxon>
        <taxon>Anthozoa</taxon>
        <taxon>Hexacorallia</taxon>
        <taxon>Scleractinia</taxon>
        <taxon>Astrocoeniina</taxon>
        <taxon>Pocilloporidae</taxon>
        <taxon>Pocillopora</taxon>
    </lineage>
</organism>
<dbReference type="PANTHER" id="PTHR10036:SF3">
    <property type="entry name" value="PROTEIN SLEEPLESS-RELATED"/>
    <property type="match status" value="1"/>
</dbReference>
<feature type="non-terminal residue" evidence="4">
    <location>
        <position position="241"/>
    </location>
</feature>
<evidence type="ECO:0000259" key="3">
    <source>
        <dbReference type="Pfam" id="PF00021"/>
    </source>
</evidence>
<dbReference type="SUPFAM" id="SSF57302">
    <property type="entry name" value="Snake toxin-like"/>
    <property type="match status" value="2"/>
</dbReference>
<dbReference type="PANTHER" id="PTHR10036">
    <property type="entry name" value="CD59 GLYCOPROTEIN"/>
    <property type="match status" value="1"/>
</dbReference>
<feature type="domain" description="UPAR/Ly6" evidence="3">
    <location>
        <begin position="142"/>
        <end position="233"/>
    </location>
</feature>
<proteinExistence type="predicted"/>
<accession>A0A3M6TBR7</accession>